<accession>A0ABV3ZG99</accession>
<dbReference type="NCBIfam" id="TIGR01444">
    <property type="entry name" value="fkbM_fam"/>
    <property type="match status" value="1"/>
</dbReference>
<dbReference type="SUPFAM" id="SSF53335">
    <property type="entry name" value="S-adenosyl-L-methionine-dependent methyltransferases"/>
    <property type="match status" value="1"/>
</dbReference>
<organism evidence="2 3">
    <name type="scientific">Danxiaibacter flavus</name>
    <dbReference type="NCBI Taxonomy" id="3049108"/>
    <lineage>
        <taxon>Bacteria</taxon>
        <taxon>Pseudomonadati</taxon>
        <taxon>Bacteroidota</taxon>
        <taxon>Chitinophagia</taxon>
        <taxon>Chitinophagales</taxon>
        <taxon>Chitinophagaceae</taxon>
        <taxon>Danxiaibacter</taxon>
    </lineage>
</organism>
<feature type="domain" description="Methyltransferase FkbM" evidence="1">
    <location>
        <begin position="81"/>
        <end position="245"/>
    </location>
</feature>
<dbReference type="RefSeq" id="WP_369330327.1">
    <property type="nucleotide sequence ID" value="NZ_JAULBC010000005.1"/>
</dbReference>
<reference evidence="2 3" key="1">
    <citation type="submission" date="2023-07" db="EMBL/GenBank/DDBJ databases">
        <authorList>
            <person name="Lian W.-H."/>
        </authorList>
    </citation>
    <scope>NUCLEOTIDE SEQUENCE [LARGE SCALE GENOMIC DNA]</scope>
    <source>
        <strain evidence="2 3">SYSU DXS3180</strain>
    </source>
</reference>
<gene>
    <name evidence="2" type="ORF">QTN47_15520</name>
</gene>
<dbReference type="InterPro" id="IPR052514">
    <property type="entry name" value="SAM-dependent_MTase"/>
</dbReference>
<evidence type="ECO:0000313" key="3">
    <source>
        <dbReference type="Proteomes" id="UP001560573"/>
    </source>
</evidence>
<evidence type="ECO:0000313" key="2">
    <source>
        <dbReference type="EMBL" id="MEX6688917.1"/>
    </source>
</evidence>
<dbReference type="Proteomes" id="UP001560573">
    <property type="component" value="Unassembled WGS sequence"/>
</dbReference>
<dbReference type="Pfam" id="PF05050">
    <property type="entry name" value="Methyltransf_21"/>
    <property type="match status" value="1"/>
</dbReference>
<dbReference type="InterPro" id="IPR029063">
    <property type="entry name" value="SAM-dependent_MTases_sf"/>
</dbReference>
<name>A0ABV3ZG99_9BACT</name>
<keyword evidence="2" id="KW-0489">Methyltransferase</keyword>
<protein>
    <submittedName>
        <fullName evidence="2">FkbM family methyltransferase</fullName>
    </submittedName>
</protein>
<dbReference type="GO" id="GO:0008168">
    <property type="term" value="F:methyltransferase activity"/>
    <property type="evidence" value="ECO:0007669"/>
    <property type="project" value="UniProtKB-KW"/>
</dbReference>
<evidence type="ECO:0000259" key="1">
    <source>
        <dbReference type="Pfam" id="PF05050"/>
    </source>
</evidence>
<dbReference type="PANTHER" id="PTHR34203:SF15">
    <property type="entry name" value="SLL1173 PROTEIN"/>
    <property type="match status" value="1"/>
</dbReference>
<dbReference type="GO" id="GO:0032259">
    <property type="term" value="P:methylation"/>
    <property type="evidence" value="ECO:0007669"/>
    <property type="project" value="UniProtKB-KW"/>
</dbReference>
<proteinExistence type="predicted"/>
<dbReference type="InterPro" id="IPR006342">
    <property type="entry name" value="FkbM_mtfrase"/>
</dbReference>
<comment type="caution">
    <text evidence="2">The sequence shown here is derived from an EMBL/GenBank/DDBJ whole genome shotgun (WGS) entry which is preliminary data.</text>
</comment>
<dbReference type="PANTHER" id="PTHR34203">
    <property type="entry name" value="METHYLTRANSFERASE, FKBM FAMILY PROTEIN"/>
    <property type="match status" value="1"/>
</dbReference>
<dbReference type="EMBL" id="JAULBC010000005">
    <property type="protein sequence ID" value="MEX6688917.1"/>
    <property type="molecule type" value="Genomic_DNA"/>
</dbReference>
<sequence length="265" mass="30030">MPTNGYKRYFKLFRNIQNPGVYLRNKVAKSEWPLHFVTKPNAIELSVPSNLFLVFKEIFMSDVYDIEDLIKLLPSEPVVVDIGANVGFFDFILLSKIKKARIFAYEPMPANVGLMNKTISQNNLQGYISLHQMAVTGKPKDNIELFVEDASDNTVIASVFENFNDVNTKKISVPCISYEQIVTENKLGLIDVLKVDCEGSEFDIFYNTPPELIKLAKVISVEIHDLDSDKNNINYFNNFIQSLGYTTTHTQINGFCHALTAIKQS</sequence>
<dbReference type="Gene3D" id="3.40.50.150">
    <property type="entry name" value="Vaccinia Virus protein VP39"/>
    <property type="match status" value="1"/>
</dbReference>
<keyword evidence="3" id="KW-1185">Reference proteome</keyword>
<keyword evidence="2" id="KW-0808">Transferase</keyword>